<proteinExistence type="predicted"/>
<protein>
    <submittedName>
        <fullName evidence="1">Uncharacterized protein</fullName>
    </submittedName>
</protein>
<evidence type="ECO:0000313" key="1">
    <source>
        <dbReference type="EMBL" id="KZC07926.1"/>
    </source>
</evidence>
<dbReference type="EMBL" id="KQ434835">
    <property type="protein sequence ID" value="KZC07926.1"/>
    <property type="molecule type" value="Genomic_DNA"/>
</dbReference>
<evidence type="ECO:0000313" key="2">
    <source>
        <dbReference type="Proteomes" id="UP000076502"/>
    </source>
</evidence>
<keyword evidence="2" id="KW-1185">Reference proteome</keyword>
<accession>A0A154P7L2</accession>
<dbReference type="AlphaFoldDB" id="A0A154P7L2"/>
<dbReference type="Proteomes" id="UP000076502">
    <property type="component" value="Unassembled WGS sequence"/>
</dbReference>
<name>A0A154P7L2_DUFNO</name>
<reference evidence="1 2" key="1">
    <citation type="submission" date="2015-07" db="EMBL/GenBank/DDBJ databases">
        <title>The genome of Dufourea novaeangliae.</title>
        <authorList>
            <person name="Pan H."/>
            <person name="Kapheim K."/>
        </authorList>
    </citation>
    <scope>NUCLEOTIDE SEQUENCE [LARGE SCALE GENOMIC DNA]</scope>
    <source>
        <strain evidence="1">0120121106</strain>
        <tissue evidence="1">Whole body</tissue>
    </source>
</reference>
<gene>
    <name evidence="1" type="ORF">WN55_09968</name>
</gene>
<sequence length="128" mass="14779">MVTGASECKLALLSVCVVCDDVEIWFYLETLNICDRVFGVELKVMYARKKLREFFRVFSSKEIESMVTGASERKLALLSVCVDCDDVEIWFYLETLNICDRVFGVESKVMYTRKKLGEFLRVFSNGEI</sequence>
<organism evidence="1 2">
    <name type="scientific">Dufourea novaeangliae</name>
    <name type="common">Sweat bee</name>
    <dbReference type="NCBI Taxonomy" id="178035"/>
    <lineage>
        <taxon>Eukaryota</taxon>
        <taxon>Metazoa</taxon>
        <taxon>Ecdysozoa</taxon>
        <taxon>Arthropoda</taxon>
        <taxon>Hexapoda</taxon>
        <taxon>Insecta</taxon>
        <taxon>Pterygota</taxon>
        <taxon>Neoptera</taxon>
        <taxon>Endopterygota</taxon>
        <taxon>Hymenoptera</taxon>
        <taxon>Apocrita</taxon>
        <taxon>Aculeata</taxon>
        <taxon>Apoidea</taxon>
        <taxon>Anthophila</taxon>
        <taxon>Halictidae</taxon>
        <taxon>Rophitinae</taxon>
        <taxon>Dufourea</taxon>
    </lineage>
</organism>